<dbReference type="GeneID" id="5470813"/>
<keyword evidence="1" id="KW-0812">Transmembrane</keyword>
<evidence type="ECO:0000313" key="3">
    <source>
        <dbReference type="Proteomes" id="UP000202420"/>
    </source>
</evidence>
<dbReference type="KEGG" id="vg:5470813"/>
<keyword evidence="1" id="KW-1133">Transmembrane helix</keyword>
<name>A7K9Y6_9PHYC</name>
<proteinExistence type="predicted"/>
<gene>
    <name evidence="2" type="primary">z726R</name>
    <name evidence="2" type="ORF">ATCV1_z726R</name>
</gene>
<sequence length="102" mass="11584">MLCWTLAISSVAFATRFFHSLCAFAEALAAFAAFWRDFFIASFWTGLALLMRVRIALRFCSAFRFSMKYLPAAAIDCLCVFLACSRWRFCQLSLSLVLMIPA</sequence>
<dbReference type="EMBL" id="EF101928">
    <property type="protein sequence ID" value="ABT16860.1"/>
    <property type="molecule type" value="Genomic_DNA"/>
</dbReference>
<protein>
    <submittedName>
        <fullName evidence="2">Uncharacterized protein z726R</fullName>
    </submittedName>
</protein>
<reference evidence="2 3" key="1">
    <citation type="submission" date="2006-09" db="EMBL/GenBank/DDBJ databases">
        <title>Sequence and annotation of the 288-kb ATCV-1 virus that infects an endosymbiotic Chlorella strain of the heliozoon Acanthocystis turfacea.</title>
        <authorList>
            <person name="Fitzgerald L.A."/>
            <person name="Graves M.V."/>
            <person name="Li X."/>
            <person name="Pfitzner A.J.P."/>
            <person name="Hartigan J."/>
            <person name="Van Etten J.L."/>
        </authorList>
    </citation>
    <scope>NUCLEOTIDE SEQUENCE [LARGE SCALE GENOMIC DNA]</scope>
    <source>
        <strain evidence="2 3">ATCV-1</strain>
    </source>
</reference>
<dbReference type="Proteomes" id="UP000202420">
    <property type="component" value="Segment"/>
</dbReference>
<evidence type="ECO:0000313" key="2">
    <source>
        <dbReference type="EMBL" id="ABT16860.1"/>
    </source>
</evidence>
<dbReference type="RefSeq" id="YP_001427207.1">
    <property type="nucleotide sequence ID" value="NC_008724.1"/>
</dbReference>
<accession>A7K9Y6</accession>
<keyword evidence="3" id="KW-1185">Reference proteome</keyword>
<evidence type="ECO:0000256" key="1">
    <source>
        <dbReference type="SAM" id="Phobius"/>
    </source>
</evidence>
<feature type="transmembrane region" description="Helical" evidence="1">
    <location>
        <begin position="35"/>
        <end position="57"/>
    </location>
</feature>
<organism evidence="2 3">
    <name type="scientific">Chlorovirus heliozoae</name>
    <dbReference type="NCBI Taxonomy" id="322019"/>
    <lineage>
        <taxon>Viruses</taxon>
        <taxon>Varidnaviria</taxon>
        <taxon>Bamfordvirae</taxon>
        <taxon>Nucleocytoviricota</taxon>
        <taxon>Megaviricetes</taxon>
        <taxon>Algavirales</taxon>
        <taxon>Phycodnaviridae</taxon>
        <taxon>Chlorovirus</taxon>
    </lineage>
</organism>
<keyword evidence="1" id="KW-0472">Membrane</keyword>